<dbReference type="EMBL" id="MUAI01000001">
    <property type="protein sequence ID" value="OOR08474.1"/>
    <property type="molecule type" value="Genomic_DNA"/>
</dbReference>
<evidence type="ECO:0000313" key="1">
    <source>
        <dbReference type="EMBL" id="OOR08474.1"/>
    </source>
</evidence>
<comment type="caution">
    <text evidence="1">The sequence shown here is derived from an EMBL/GenBank/DDBJ whole genome shotgun (WGS) entry which is preliminary data.</text>
</comment>
<dbReference type="RefSeq" id="WP_078175357.1">
    <property type="nucleotide sequence ID" value="NZ_CP128137.1"/>
</dbReference>
<gene>
    <name evidence="1" type="ORF">BW900_00635</name>
</gene>
<evidence type="ECO:0000313" key="2">
    <source>
        <dbReference type="Proteomes" id="UP000190696"/>
    </source>
</evidence>
<organism evidence="1 2">
    <name type="scientific">Bacillus mycoides</name>
    <dbReference type="NCBI Taxonomy" id="1405"/>
    <lineage>
        <taxon>Bacteria</taxon>
        <taxon>Bacillati</taxon>
        <taxon>Bacillota</taxon>
        <taxon>Bacilli</taxon>
        <taxon>Bacillales</taxon>
        <taxon>Bacillaceae</taxon>
        <taxon>Bacillus</taxon>
        <taxon>Bacillus cereus group</taxon>
    </lineage>
</organism>
<reference evidence="1 2" key="1">
    <citation type="submission" date="2017-01" db="EMBL/GenBank/DDBJ databases">
        <title>Bacillus cereus isolates.</title>
        <authorList>
            <person name="Beno S.M."/>
        </authorList>
    </citation>
    <scope>NUCLEOTIDE SEQUENCE [LARGE SCALE GENOMIC DNA]</scope>
    <source>
        <strain evidence="1 2">FSL W7-1108</strain>
    </source>
</reference>
<dbReference type="AlphaFoldDB" id="A0A1S9TEL2"/>
<proteinExistence type="predicted"/>
<name>A0A1S9TEL2_BACMY</name>
<protein>
    <submittedName>
        <fullName evidence="1">Uncharacterized protein</fullName>
    </submittedName>
</protein>
<accession>A0A1S9TEL2</accession>
<sequence>MNLTLHDGELNKLARDTTHDSIILKVGEQEIVSLKSNGDIYVKGELVENNKEDVDGLKEFLKVAKESKE</sequence>
<dbReference type="Proteomes" id="UP000190696">
    <property type="component" value="Unassembled WGS sequence"/>
</dbReference>